<comment type="caution">
    <text evidence="1">The sequence shown here is derived from an EMBL/GenBank/DDBJ whole genome shotgun (WGS) entry which is preliminary data.</text>
</comment>
<dbReference type="EMBL" id="JAJJMB010003343">
    <property type="protein sequence ID" value="KAI3947993.1"/>
    <property type="molecule type" value="Genomic_DNA"/>
</dbReference>
<gene>
    <name evidence="1" type="ORF">MKW98_030894</name>
</gene>
<sequence length="77" mass="8615">MNSEELHGFVRFHSRSSRRNLATEMMVLILGIQTPELSISSTQRNELICRKTLEQSGWVHEMGSPLQSESSPNADAG</sequence>
<protein>
    <submittedName>
        <fullName evidence="1">Uncharacterized protein</fullName>
    </submittedName>
</protein>
<dbReference type="AlphaFoldDB" id="A0AAD4XRT3"/>
<proteinExistence type="predicted"/>
<name>A0AAD4XRT3_9MAGN</name>
<organism evidence="1 2">
    <name type="scientific">Papaver atlanticum</name>
    <dbReference type="NCBI Taxonomy" id="357466"/>
    <lineage>
        <taxon>Eukaryota</taxon>
        <taxon>Viridiplantae</taxon>
        <taxon>Streptophyta</taxon>
        <taxon>Embryophyta</taxon>
        <taxon>Tracheophyta</taxon>
        <taxon>Spermatophyta</taxon>
        <taxon>Magnoliopsida</taxon>
        <taxon>Ranunculales</taxon>
        <taxon>Papaveraceae</taxon>
        <taxon>Papaveroideae</taxon>
        <taxon>Papaver</taxon>
    </lineage>
</organism>
<reference evidence="1" key="1">
    <citation type="submission" date="2022-04" db="EMBL/GenBank/DDBJ databases">
        <title>A functionally conserved STORR gene fusion in Papaver species that diverged 16.8 million years ago.</title>
        <authorList>
            <person name="Catania T."/>
        </authorList>
    </citation>
    <scope>NUCLEOTIDE SEQUENCE</scope>
    <source>
        <strain evidence="1">S-188037</strain>
    </source>
</reference>
<evidence type="ECO:0000313" key="1">
    <source>
        <dbReference type="EMBL" id="KAI3947993.1"/>
    </source>
</evidence>
<dbReference type="Proteomes" id="UP001202328">
    <property type="component" value="Unassembled WGS sequence"/>
</dbReference>
<evidence type="ECO:0000313" key="2">
    <source>
        <dbReference type="Proteomes" id="UP001202328"/>
    </source>
</evidence>
<keyword evidence="2" id="KW-1185">Reference proteome</keyword>
<accession>A0AAD4XRT3</accession>